<comment type="function">
    <text evidence="8">Plays an essential role in autophagy.</text>
</comment>
<comment type="subcellular location">
    <subcellularLocation>
        <location evidence="2">Cytoplasmic vesicle</location>
        <location evidence="2">Autophagosome membrane</location>
        <topology evidence="2">Multi-pass membrane protein</topology>
    </subcellularLocation>
    <subcellularLocation>
        <location evidence="1">Lysosome membrane</location>
        <topology evidence="1">Multi-pass membrane protein</topology>
    </subcellularLocation>
</comment>
<keyword evidence="5" id="KW-0732">Signal</keyword>
<dbReference type="GO" id="GO:0005765">
    <property type="term" value="C:lysosomal membrane"/>
    <property type="evidence" value="ECO:0007669"/>
    <property type="project" value="UniProtKB-SubCell"/>
</dbReference>
<keyword evidence="11" id="KW-1185">Reference proteome</keyword>
<dbReference type="InParanoid" id="A0A2Y9QP63"/>
<evidence type="ECO:0000313" key="11">
    <source>
        <dbReference type="Proteomes" id="UP000248480"/>
    </source>
</evidence>
<dbReference type="GO" id="GO:0072657">
    <property type="term" value="P:protein localization to membrane"/>
    <property type="evidence" value="ECO:0007669"/>
    <property type="project" value="TreeGrafter"/>
</dbReference>
<feature type="transmembrane region" description="Helical" evidence="9">
    <location>
        <begin position="606"/>
        <end position="627"/>
    </location>
</feature>
<feature type="region of interest" description="Disordered" evidence="10">
    <location>
        <begin position="190"/>
        <end position="219"/>
    </location>
</feature>
<feature type="transmembrane region" description="Helical" evidence="9">
    <location>
        <begin position="514"/>
        <end position="541"/>
    </location>
</feature>
<reference evidence="12" key="1">
    <citation type="submission" date="2025-08" db="UniProtKB">
        <authorList>
            <consortium name="RefSeq"/>
        </authorList>
    </citation>
    <scope>IDENTIFICATION</scope>
</reference>
<evidence type="ECO:0000256" key="7">
    <source>
        <dbReference type="ARBA" id="ARBA00023136"/>
    </source>
</evidence>
<accession>A0A2Y9QP63</accession>
<evidence type="ECO:0000256" key="6">
    <source>
        <dbReference type="ARBA" id="ARBA00022989"/>
    </source>
</evidence>
<dbReference type="PANTHER" id="PTHR10766">
    <property type="entry name" value="TRANSMEMBRANE 9 SUPERFAMILY PROTEIN"/>
    <property type="match status" value="1"/>
</dbReference>
<proteinExistence type="inferred from homology"/>
<dbReference type="InterPro" id="IPR004240">
    <property type="entry name" value="EMP70"/>
</dbReference>
<feature type="transmembrane region" description="Helical" evidence="9">
    <location>
        <begin position="572"/>
        <end position="594"/>
    </location>
</feature>
<feature type="transmembrane region" description="Helical" evidence="9">
    <location>
        <begin position="414"/>
        <end position="441"/>
    </location>
</feature>
<feature type="compositionally biased region" description="Low complexity" evidence="10">
    <location>
        <begin position="193"/>
        <end position="219"/>
    </location>
</feature>
<dbReference type="RefSeq" id="XP_023581144.1">
    <property type="nucleotide sequence ID" value="XM_023725376.1"/>
</dbReference>
<evidence type="ECO:0000256" key="9">
    <source>
        <dbReference type="RuleBase" id="RU363079"/>
    </source>
</evidence>
<evidence type="ECO:0000256" key="10">
    <source>
        <dbReference type="SAM" id="MobiDB-lite"/>
    </source>
</evidence>
<dbReference type="Proteomes" id="UP000248480">
    <property type="component" value="Unplaced"/>
</dbReference>
<evidence type="ECO:0000256" key="2">
    <source>
        <dbReference type="ARBA" id="ARBA00004542"/>
    </source>
</evidence>
<sequence>MNRLSGLGLSSLWRVVIGSGGRCFEHPLGAVPATRPCSVSQAVAGRALPTRAARWRLFIPKRRRHLRSRASSAAPSPGHPTRRVRAADLGSRKGAFCPAEAPAYEGGSCKTDVSCAVLLRARRTPRRGRGIRGLRGPRSWAGLLAVESFIGEHLAEPSAVSLVRWPQPLPSGTAAGNPVEVSCQVLSNPPLPRGSLGRPPQEPKGSYGAGKAAGAASASPSRAVEQLRQAIEELYYFEFVVDDLPIRGFVGYMEESGFLPHTHKIGLWTHLDFHLEFHRDQIIFANVSVRDVKPHSLDGLQPDNFLGLTHTYSVHWSETSVEHRSDRRRGDDGGFFPRTLEIHWLSIINSMVLVFLLVGFVAVILMRVLRNDLARYNLDEETTSGGSGDDFDQGDNGWKIIHTDVFRFPPYRGLLCAVLGVGAQFLALGTGIIVMALLGMFNVHRHGAINSAAILLYALTCCISGYVSSHFYRQIGGERWVWNIILTTSLFSVPFFLTWSVVNSVHWANGSTQALPATTILLLLTVWLLVGFPLTVIGGIFGKNNASPFDAPCRTKNIAREIPPQPWYKSTVIHMTVGGFLPFSAISVELYYIFATVWGREQYTLYGILFFVFAILLSVGACISIALTYFQLSGEDYRWWWRSVLSVGSTGLFIFLYSVFYYARRSNMSGTVQTVEFFGYSLLTGYVFFLMLGTISFFSSLKFIRYIYVNLKMD</sequence>
<dbReference type="STRING" id="127582.A0A2Y9QP63"/>
<dbReference type="CTD" id="10548"/>
<evidence type="ECO:0000256" key="1">
    <source>
        <dbReference type="ARBA" id="ARBA00004155"/>
    </source>
</evidence>
<dbReference type="GeneID" id="101346287"/>
<feature type="transmembrane region" description="Helical" evidence="9">
    <location>
        <begin position="344"/>
        <end position="366"/>
    </location>
</feature>
<keyword evidence="4 9" id="KW-0812">Transmembrane</keyword>
<keyword evidence="6 9" id="KW-1133">Transmembrane helix</keyword>
<dbReference type="FunCoup" id="A0A2Y9QP63">
    <property type="interactions" value="644"/>
</dbReference>
<keyword evidence="7 9" id="KW-0472">Membrane</keyword>
<evidence type="ECO:0000256" key="3">
    <source>
        <dbReference type="ARBA" id="ARBA00005227"/>
    </source>
</evidence>
<feature type="transmembrane region" description="Helical" evidence="9">
    <location>
        <begin position="639"/>
        <end position="663"/>
    </location>
</feature>
<evidence type="ECO:0000256" key="5">
    <source>
        <dbReference type="ARBA" id="ARBA00022729"/>
    </source>
</evidence>
<evidence type="ECO:0000256" key="8">
    <source>
        <dbReference type="ARBA" id="ARBA00037688"/>
    </source>
</evidence>
<comment type="similarity">
    <text evidence="3 9">Belongs to the nonaspanin (TM9SF) (TC 9.A.2) family.</text>
</comment>
<feature type="transmembrane region" description="Helical" evidence="9">
    <location>
        <begin position="480"/>
        <end position="502"/>
    </location>
</feature>
<name>A0A2Y9QP63_TRIMA</name>
<protein>
    <recommendedName>
        <fullName evidence="9">Transmembrane 9 superfamily member</fullName>
    </recommendedName>
</protein>
<dbReference type="Pfam" id="PF02990">
    <property type="entry name" value="EMP70"/>
    <property type="match status" value="1"/>
</dbReference>
<dbReference type="GO" id="GO:0000421">
    <property type="term" value="C:autophagosome membrane"/>
    <property type="evidence" value="ECO:0007669"/>
    <property type="project" value="UniProtKB-SubCell"/>
</dbReference>
<feature type="transmembrane region" description="Helical" evidence="9">
    <location>
        <begin position="447"/>
        <end position="468"/>
    </location>
</feature>
<dbReference type="PANTHER" id="PTHR10766:SF177">
    <property type="entry name" value="TRANSMEMBRANE 9 SUPERFAMILY MEMBER 1"/>
    <property type="match status" value="1"/>
</dbReference>
<feature type="transmembrane region" description="Helical" evidence="9">
    <location>
        <begin position="683"/>
        <end position="704"/>
    </location>
</feature>
<evidence type="ECO:0000313" key="12">
    <source>
        <dbReference type="RefSeq" id="XP_023581144.1"/>
    </source>
</evidence>
<organism evidence="11 12">
    <name type="scientific">Trichechus manatus latirostris</name>
    <name type="common">Florida manatee</name>
    <dbReference type="NCBI Taxonomy" id="127582"/>
    <lineage>
        <taxon>Eukaryota</taxon>
        <taxon>Metazoa</taxon>
        <taxon>Chordata</taxon>
        <taxon>Craniata</taxon>
        <taxon>Vertebrata</taxon>
        <taxon>Euteleostomi</taxon>
        <taxon>Mammalia</taxon>
        <taxon>Eutheria</taxon>
        <taxon>Afrotheria</taxon>
        <taxon>Sirenia</taxon>
        <taxon>Trichechidae</taxon>
        <taxon>Trichechus</taxon>
    </lineage>
</organism>
<gene>
    <name evidence="12" type="primary">TM9SF1</name>
</gene>
<dbReference type="AlphaFoldDB" id="A0A2Y9QP63"/>
<evidence type="ECO:0000256" key="4">
    <source>
        <dbReference type="ARBA" id="ARBA00022692"/>
    </source>
</evidence>